<dbReference type="EMBL" id="VOFY01000004">
    <property type="protein sequence ID" value="KAA8593323.1"/>
    <property type="molecule type" value="Genomic_DNA"/>
</dbReference>
<evidence type="ECO:0000313" key="2">
    <source>
        <dbReference type="EMBL" id="KAA8593323.1"/>
    </source>
</evidence>
<feature type="region of interest" description="Disordered" evidence="1">
    <location>
        <begin position="161"/>
        <end position="285"/>
    </location>
</feature>
<proteinExistence type="predicted"/>
<feature type="compositionally biased region" description="Low complexity" evidence="1">
    <location>
        <begin position="761"/>
        <end position="772"/>
    </location>
</feature>
<sequence>LKAPSQYFHTVCHFTTYIHADTLFYTVLRPCGIFLHSGGTGLTTVLGYWKLFESNERTDIMFKASAVLLLTLVLNVQLCSSAPIPAKAAQSSGPGPEKLTPVTEDHSHFVEEKEPVVDTLIPVVAGVAAPSPKESPAEEDIPVIAKEPEPILIGDQVSDDADKAYESQESAPQEPLAAGPQESSEEGTIHEEAAFAEASPEDTTEEVAMASAVESEQHYGEDSAPEVLLPVIPLEASKDEAPEENAEAVEDGDPGAPIPIPARASEDEASVENAAEQAAKEPFLVVPDDNTEVKVAGLPVTPAKEKSVLVPAELEESAPEEPAIIVPVEPAEQELDKEETVSIIYSETKEEEAPEENAKEEEAVSPVVLEEYSEVVPATNEEPSPSTLKEEESVALFSVEFHSKEEGQVEPVAEQTAPQELAPEEPAVIVPGELAKQELEQEETVSIMYSETIKEEAPEEKAKEEKEEEEVAPVVLEENAKVVPATNEEPLPSSTLEESIALFPVEFETEEEDQVEPVAEQTAPQESAPEDPVVIVPLDPAEEEPELVVQVTEESIPIASPESPEEEAPEEAAGVPVPLVPEENAEEVPATKEELFPKFDSEEEGQVEPVAEQTATQESAPEEPAVIVPVEPAKQELEQEEQEEQEETVSIMSSDAKKEEVPEEVALLVLEENAEVVPATNKDPFPSTLEEAVALFPLKLETEEEGQVEPVAEQTAPQDSSPENPVVVVPAEEEPELEVQVTEESIRIAFPESPEEEAPEEAAGVPVPLVPERNAEEVPATNEEPLAGATE</sequence>
<dbReference type="Proteomes" id="UP000327493">
    <property type="component" value="Chromosome 4"/>
</dbReference>
<name>A0A5J5DJ63_9PERO</name>
<protein>
    <submittedName>
        <fullName evidence="2">Uncharacterized protein</fullName>
    </submittedName>
</protein>
<feature type="region of interest" description="Disordered" evidence="1">
    <location>
        <begin position="347"/>
        <end position="367"/>
    </location>
</feature>
<feature type="non-terminal residue" evidence="2">
    <location>
        <position position="1"/>
    </location>
</feature>
<accession>A0A5J5DJ63</accession>
<feature type="compositionally biased region" description="Acidic residues" evidence="1">
    <location>
        <begin position="241"/>
        <end position="253"/>
    </location>
</feature>
<feature type="compositionally biased region" description="Basic and acidic residues" evidence="1">
    <location>
        <begin position="589"/>
        <end position="600"/>
    </location>
</feature>
<feature type="compositionally biased region" description="Acidic residues" evidence="1">
    <location>
        <begin position="638"/>
        <end position="647"/>
    </location>
</feature>
<feature type="compositionally biased region" description="Basic and acidic residues" evidence="1">
    <location>
        <begin position="453"/>
        <end position="465"/>
    </location>
</feature>
<evidence type="ECO:0000256" key="1">
    <source>
        <dbReference type="SAM" id="MobiDB-lite"/>
    </source>
</evidence>
<feature type="compositionally biased region" description="Low complexity" evidence="1">
    <location>
        <begin position="622"/>
        <end position="632"/>
    </location>
</feature>
<feature type="compositionally biased region" description="Low complexity" evidence="1">
    <location>
        <begin position="488"/>
        <end position="499"/>
    </location>
</feature>
<feature type="region of interest" description="Disordered" evidence="1">
    <location>
        <begin position="85"/>
        <end position="105"/>
    </location>
</feature>
<feature type="compositionally biased region" description="Low complexity" evidence="1">
    <location>
        <begin position="553"/>
        <end position="562"/>
    </location>
</feature>
<feature type="compositionally biased region" description="Low complexity" evidence="1">
    <location>
        <begin position="571"/>
        <end position="582"/>
    </location>
</feature>
<feature type="region of interest" description="Disordered" evidence="1">
    <location>
        <begin position="405"/>
        <end position="426"/>
    </location>
</feature>
<reference evidence="2 3" key="1">
    <citation type="submission" date="2019-08" db="EMBL/GenBank/DDBJ databases">
        <title>A chromosome-level genome assembly, high-density linkage maps, and genome scans reveal the genomic architecture of hybrid incompatibilities underlying speciation via character displacement in darters (Percidae: Etheostominae).</title>
        <authorList>
            <person name="Moran R.L."/>
            <person name="Catchen J.M."/>
            <person name="Fuller R.C."/>
        </authorList>
    </citation>
    <scope>NUCLEOTIDE SEQUENCE [LARGE SCALE GENOMIC DNA]</scope>
    <source>
        <strain evidence="2">EspeVRDwgs_2016</strain>
        <tissue evidence="2">Muscle</tissue>
    </source>
</reference>
<comment type="caution">
    <text evidence="2">The sequence shown here is derived from an EMBL/GenBank/DDBJ whole genome shotgun (WGS) entry which is preliminary data.</text>
</comment>
<organism evidence="2 3">
    <name type="scientific">Etheostoma spectabile</name>
    <name type="common">orangethroat darter</name>
    <dbReference type="NCBI Taxonomy" id="54343"/>
    <lineage>
        <taxon>Eukaryota</taxon>
        <taxon>Metazoa</taxon>
        <taxon>Chordata</taxon>
        <taxon>Craniata</taxon>
        <taxon>Vertebrata</taxon>
        <taxon>Euteleostomi</taxon>
        <taxon>Actinopterygii</taxon>
        <taxon>Neopterygii</taxon>
        <taxon>Teleostei</taxon>
        <taxon>Neoteleostei</taxon>
        <taxon>Acanthomorphata</taxon>
        <taxon>Eupercaria</taxon>
        <taxon>Perciformes</taxon>
        <taxon>Percoidei</taxon>
        <taxon>Percidae</taxon>
        <taxon>Etheostomatinae</taxon>
        <taxon>Etheostoma</taxon>
    </lineage>
</organism>
<feature type="region of interest" description="Disordered" evidence="1">
    <location>
        <begin position="453"/>
        <end position="532"/>
    </location>
</feature>
<gene>
    <name evidence="2" type="ORF">FQN60_009439</name>
</gene>
<keyword evidence="3" id="KW-1185">Reference proteome</keyword>
<feature type="region of interest" description="Disordered" evidence="1">
    <location>
        <begin position="703"/>
        <end position="725"/>
    </location>
</feature>
<feature type="region of interest" description="Disordered" evidence="1">
    <location>
        <begin position="751"/>
        <end position="791"/>
    </location>
</feature>
<feature type="region of interest" description="Disordered" evidence="1">
    <location>
        <begin position="546"/>
        <end position="660"/>
    </location>
</feature>
<dbReference type="AlphaFoldDB" id="A0A5J5DJ63"/>
<evidence type="ECO:0000313" key="3">
    <source>
        <dbReference type="Proteomes" id="UP000327493"/>
    </source>
</evidence>